<keyword evidence="1" id="KW-0812">Transmembrane</keyword>
<sequence length="843" mass="95264">MLFGTAALSIWYFGPADRNDEAIVYLSIFTFWAMIMFFFDNIKAVATLSGPFIFAALVWAYFAPPKDRAAWVFGIALFPLLFSYAMCGGLIFAVATGMILWAIVSRLSLIFYTCTFRHWIFRLPRYRRVDPFEKSTLCDHCRRVLGRSGLLFGSWIMFVRTKETHRFYATLEEMQRSWRGCPLCEALSSQRLETSTQTNSGISYGNYGTISQRTPSFGLPSANQDEALNVTIKLHRGSSFGKEYGLQFLIRLETPIGPQFKELCIAEGVLEEKPDVLDYTGTLSIIAKIKNWIKECRKHELCKPHTPGFAFIPTRLLYVGTAEIPELRIVLGADLNQHPAPDFVALSHCWGGDIDYKLETTNYPSMTREGIDNDALSKNFQEAVYITRHLGLSYLWIDSLCILQDCEDDWAKESSAMRLVYSNAACVLSATASKDSNGGCFRKRPAPSETWSLVTSGKTRYYLSAQKPSIKTLFDTRVETAPLTKRAWAFQERLLSRRLVHFCSDVVLFECNTMQASEFDEQGSRYEKLPYVVHNGRLFDWVDENILTRLLSFAGFSRDNYIDRSASRGVRGALDVLKSLGAASGLGLREQIEFNQRWYSLVFAYSEGALTYPTDKLVAISGIAELVQDRAQTPYLAGLWSSVFVELGLLWRVRHLEKKQPLYCAPSWSWASVNGRVDLLPYINFGDVKFKAENIIVEMTVNQMLVSSKGENVIDSRGLVDAGLLDVTGPVSEVSLLKPRHRTRFDTGKHRLKFSGSQDDKILDFFPDWLSDDSTSIETGSKQGQLVALRVLTIPRTDLRAQTYGLVLRTENALATLPEFQRVGVFSAVKEAGPWTRQTIRII</sequence>
<dbReference type="PANTHER" id="PTHR33112">
    <property type="entry name" value="DOMAIN PROTEIN, PUTATIVE-RELATED"/>
    <property type="match status" value="1"/>
</dbReference>
<keyword evidence="1" id="KW-0472">Membrane</keyword>
<evidence type="ECO:0000256" key="1">
    <source>
        <dbReference type="SAM" id="Phobius"/>
    </source>
</evidence>
<gene>
    <name evidence="3" type="ORF">BU16DRAFT_592847</name>
</gene>
<dbReference type="EMBL" id="MU004193">
    <property type="protein sequence ID" value="KAF2492957.1"/>
    <property type="molecule type" value="Genomic_DNA"/>
</dbReference>
<evidence type="ECO:0000259" key="2">
    <source>
        <dbReference type="Pfam" id="PF06985"/>
    </source>
</evidence>
<feature type="transmembrane region" description="Helical" evidence="1">
    <location>
        <begin position="69"/>
        <end position="92"/>
    </location>
</feature>
<protein>
    <submittedName>
        <fullName evidence="3">HET-domain-containing protein</fullName>
    </submittedName>
</protein>
<name>A0A6A6QQ34_9PEZI</name>
<feature type="transmembrane region" description="Helical" evidence="1">
    <location>
        <begin position="45"/>
        <end position="62"/>
    </location>
</feature>
<reference evidence="3" key="1">
    <citation type="journal article" date="2020" name="Stud. Mycol.">
        <title>101 Dothideomycetes genomes: a test case for predicting lifestyles and emergence of pathogens.</title>
        <authorList>
            <person name="Haridas S."/>
            <person name="Albert R."/>
            <person name="Binder M."/>
            <person name="Bloem J."/>
            <person name="Labutti K."/>
            <person name="Salamov A."/>
            <person name="Andreopoulos B."/>
            <person name="Baker S."/>
            <person name="Barry K."/>
            <person name="Bills G."/>
            <person name="Bluhm B."/>
            <person name="Cannon C."/>
            <person name="Castanera R."/>
            <person name="Culley D."/>
            <person name="Daum C."/>
            <person name="Ezra D."/>
            <person name="Gonzalez J."/>
            <person name="Henrissat B."/>
            <person name="Kuo A."/>
            <person name="Liang C."/>
            <person name="Lipzen A."/>
            <person name="Lutzoni F."/>
            <person name="Magnuson J."/>
            <person name="Mondo S."/>
            <person name="Nolan M."/>
            <person name="Ohm R."/>
            <person name="Pangilinan J."/>
            <person name="Park H.-J."/>
            <person name="Ramirez L."/>
            <person name="Alfaro M."/>
            <person name="Sun H."/>
            <person name="Tritt A."/>
            <person name="Yoshinaga Y."/>
            <person name="Zwiers L.-H."/>
            <person name="Turgeon B."/>
            <person name="Goodwin S."/>
            <person name="Spatafora J."/>
            <person name="Crous P."/>
            <person name="Grigoriev I."/>
        </authorList>
    </citation>
    <scope>NUCLEOTIDE SEQUENCE</scope>
    <source>
        <strain evidence="3">CBS 269.34</strain>
    </source>
</reference>
<keyword evidence="1" id="KW-1133">Transmembrane helix</keyword>
<evidence type="ECO:0000313" key="4">
    <source>
        <dbReference type="Proteomes" id="UP000799750"/>
    </source>
</evidence>
<feature type="transmembrane region" description="Helical" evidence="1">
    <location>
        <begin position="98"/>
        <end position="120"/>
    </location>
</feature>
<dbReference type="Pfam" id="PF06985">
    <property type="entry name" value="HET"/>
    <property type="match status" value="1"/>
</dbReference>
<proteinExistence type="predicted"/>
<dbReference type="OrthoDB" id="3799440at2759"/>
<dbReference type="Proteomes" id="UP000799750">
    <property type="component" value="Unassembled WGS sequence"/>
</dbReference>
<dbReference type="PANTHER" id="PTHR33112:SF16">
    <property type="entry name" value="HETEROKARYON INCOMPATIBILITY DOMAIN-CONTAINING PROTEIN"/>
    <property type="match status" value="1"/>
</dbReference>
<dbReference type="AlphaFoldDB" id="A0A6A6QQ34"/>
<feature type="domain" description="Heterokaryon incompatibility" evidence="2">
    <location>
        <begin position="343"/>
        <end position="492"/>
    </location>
</feature>
<evidence type="ECO:0000313" key="3">
    <source>
        <dbReference type="EMBL" id="KAF2492957.1"/>
    </source>
</evidence>
<keyword evidence="4" id="KW-1185">Reference proteome</keyword>
<feature type="transmembrane region" description="Helical" evidence="1">
    <location>
        <begin position="22"/>
        <end position="39"/>
    </location>
</feature>
<accession>A0A6A6QQ34</accession>
<dbReference type="InterPro" id="IPR010730">
    <property type="entry name" value="HET"/>
</dbReference>
<organism evidence="3 4">
    <name type="scientific">Lophium mytilinum</name>
    <dbReference type="NCBI Taxonomy" id="390894"/>
    <lineage>
        <taxon>Eukaryota</taxon>
        <taxon>Fungi</taxon>
        <taxon>Dikarya</taxon>
        <taxon>Ascomycota</taxon>
        <taxon>Pezizomycotina</taxon>
        <taxon>Dothideomycetes</taxon>
        <taxon>Pleosporomycetidae</taxon>
        <taxon>Mytilinidiales</taxon>
        <taxon>Mytilinidiaceae</taxon>
        <taxon>Lophium</taxon>
    </lineage>
</organism>